<dbReference type="RefSeq" id="WP_162448435.1">
    <property type="nucleotide sequence ID" value="NZ_WLZY01000001.1"/>
</dbReference>
<comment type="caution">
    <text evidence="2">The sequence shown here is derived from an EMBL/GenBank/DDBJ whole genome shotgun (WGS) entry which is preliminary data.</text>
</comment>
<dbReference type="Proteomes" id="UP000460435">
    <property type="component" value="Unassembled WGS sequence"/>
</dbReference>
<keyword evidence="3" id="KW-1185">Reference proteome</keyword>
<evidence type="ECO:0000313" key="2">
    <source>
        <dbReference type="EMBL" id="NDL55754.1"/>
    </source>
</evidence>
<feature type="domain" description="Cupin type-2" evidence="1">
    <location>
        <begin position="40"/>
        <end position="96"/>
    </location>
</feature>
<dbReference type="EMBL" id="WLZY01000001">
    <property type="protein sequence ID" value="NDL55754.1"/>
    <property type="molecule type" value="Genomic_DNA"/>
</dbReference>
<dbReference type="InterPro" id="IPR011051">
    <property type="entry name" value="RmlC_Cupin_sf"/>
</dbReference>
<dbReference type="AlphaFoldDB" id="A0A7K3LXK2"/>
<dbReference type="Pfam" id="PF07883">
    <property type="entry name" value="Cupin_2"/>
    <property type="match status" value="1"/>
</dbReference>
<dbReference type="Gene3D" id="2.60.120.10">
    <property type="entry name" value="Jelly Rolls"/>
    <property type="match status" value="1"/>
</dbReference>
<gene>
    <name evidence="2" type="ORF">F7O44_01580</name>
</gene>
<name>A0A7K3LXK2_9ACTN</name>
<evidence type="ECO:0000259" key="1">
    <source>
        <dbReference type="Pfam" id="PF07883"/>
    </source>
</evidence>
<dbReference type="InterPro" id="IPR014710">
    <property type="entry name" value="RmlC-like_jellyroll"/>
</dbReference>
<evidence type="ECO:0000313" key="3">
    <source>
        <dbReference type="Proteomes" id="UP000460435"/>
    </source>
</evidence>
<reference evidence="2 3" key="1">
    <citation type="submission" date="2019-11" db="EMBL/GenBank/DDBJ databases">
        <authorList>
            <person name="Li X.-J."/>
            <person name="Feng X.-M."/>
        </authorList>
    </citation>
    <scope>NUCLEOTIDE SEQUENCE [LARGE SCALE GENOMIC DNA]</scope>
    <source>
        <strain evidence="2 3">XMNu-373</strain>
    </source>
</reference>
<protein>
    <submittedName>
        <fullName evidence="2">Cupin domain-containing protein</fullName>
    </submittedName>
</protein>
<organism evidence="2 3">
    <name type="scientific">Phytoactinopolyspora mesophila</name>
    <dbReference type="NCBI Taxonomy" id="2650750"/>
    <lineage>
        <taxon>Bacteria</taxon>
        <taxon>Bacillati</taxon>
        <taxon>Actinomycetota</taxon>
        <taxon>Actinomycetes</taxon>
        <taxon>Jiangellales</taxon>
        <taxon>Jiangellaceae</taxon>
        <taxon>Phytoactinopolyspora</taxon>
    </lineage>
</organism>
<proteinExistence type="predicted"/>
<dbReference type="InterPro" id="IPR013096">
    <property type="entry name" value="Cupin_2"/>
</dbReference>
<dbReference type="SUPFAM" id="SSF51182">
    <property type="entry name" value="RmlC-like cupins"/>
    <property type="match status" value="1"/>
</dbReference>
<sequence length="122" mass="12767">MVRFIDEPQRVPVPGGKVIDEFVGRVSTGTDRVSVARMKAPAGWDEPAQTPEFDEVTLVLDGSLVVEHDGTSTEVAAGQAILTPAGETVRYVAGPSGAEYVAVCVPAFGPEMAHREDESAGG</sequence>
<accession>A0A7K3LXK2</accession>